<accession>A0A816IKB3</accession>
<protein>
    <submittedName>
        <fullName evidence="1">(rape) hypothetical protein</fullName>
    </submittedName>
</protein>
<proteinExistence type="predicted"/>
<evidence type="ECO:0000313" key="1">
    <source>
        <dbReference type="EMBL" id="CAF1710472.1"/>
    </source>
</evidence>
<dbReference type="Proteomes" id="UP001295469">
    <property type="component" value="Chromosome C03"/>
</dbReference>
<gene>
    <name evidence="1" type="ORF">DARMORV10_C03P80240.1</name>
</gene>
<sequence length="60" mass="6860">MVFFLPGDFQRRIREGGHARVLCNRRFGMYCCEITGVDAKMKDGVLKVLITPRPNTTTNE</sequence>
<reference evidence="1" key="1">
    <citation type="submission" date="2021-01" db="EMBL/GenBank/DDBJ databases">
        <authorList>
            <consortium name="Genoscope - CEA"/>
            <person name="William W."/>
        </authorList>
    </citation>
    <scope>NUCLEOTIDE SEQUENCE</scope>
</reference>
<name>A0A816IKB3_BRANA</name>
<dbReference type="AlphaFoldDB" id="A0A816IKB3"/>
<organism evidence="1">
    <name type="scientific">Brassica napus</name>
    <name type="common">Rape</name>
    <dbReference type="NCBI Taxonomy" id="3708"/>
    <lineage>
        <taxon>Eukaryota</taxon>
        <taxon>Viridiplantae</taxon>
        <taxon>Streptophyta</taxon>
        <taxon>Embryophyta</taxon>
        <taxon>Tracheophyta</taxon>
        <taxon>Spermatophyta</taxon>
        <taxon>Magnoliopsida</taxon>
        <taxon>eudicotyledons</taxon>
        <taxon>Gunneridae</taxon>
        <taxon>Pentapetalae</taxon>
        <taxon>rosids</taxon>
        <taxon>malvids</taxon>
        <taxon>Brassicales</taxon>
        <taxon>Brassicaceae</taxon>
        <taxon>Brassiceae</taxon>
        <taxon>Brassica</taxon>
    </lineage>
</organism>
<dbReference type="EMBL" id="HG994367">
    <property type="protein sequence ID" value="CAF1710472.1"/>
    <property type="molecule type" value="Genomic_DNA"/>
</dbReference>